<keyword evidence="5 8" id="KW-1133">Transmembrane helix</keyword>
<gene>
    <name evidence="11" type="ORF">LshimejAT787_0312020</name>
</gene>
<name>A0A9P3PIP1_LYOSH</name>
<evidence type="ECO:0000256" key="5">
    <source>
        <dbReference type="ARBA" id="ARBA00022989"/>
    </source>
</evidence>
<feature type="signal peptide" evidence="9">
    <location>
        <begin position="1"/>
        <end position="30"/>
    </location>
</feature>
<keyword evidence="4 8" id="KW-0812">Transmembrane</keyword>
<dbReference type="PANTHER" id="PTHR23501:SF87">
    <property type="entry name" value="SIDEROPHORE IRON TRANSPORTER 2"/>
    <property type="match status" value="1"/>
</dbReference>
<feature type="transmembrane region" description="Helical" evidence="8">
    <location>
        <begin position="189"/>
        <end position="207"/>
    </location>
</feature>
<dbReference type="PANTHER" id="PTHR23501">
    <property type="entry name" value="MAJOR FACILITATOR SUPERFAMILY"/>
    <property type="match status" value="1"/>
</dbReference>
<evidence type="ECO:0000256" key="1">
    <source>
        <dbReference type="ARBA" id="ARBA00004141"/>
    </source>
</evidence>
<dbReference type="OrthoDB" id="2241241at2759"/>
<protein>
    <submittedName>
        <fullName evidence="11">Major facilitator superfamily protein</fullName>
    </submittedName>
</protein>
<evidence type="ECO:0000256" key="9">
    <source>
        <dbReference type="SAM" id="SignalP"/>
    </source>
</evidence>
<evidence type="ECO:0000313" key="12">
    <source>
        <dbReference type="Proteomes" id="UP001063166"/>
    </source>
</evidence>
<feature type="transmembrane region" description="Helical" evidence="8">
    <location>
        <begin position="213"/>
        <end position="235"/>
    </location>
</feature>
<feature type="transmembrane region" description="Helical" evidence="8">
    <location>
        <begin position="158"/>
        <end position="177"/>
    </location>
</feature>
<comment type="caution">
    <text evidence="11">The sequence shown here is derived from an EMBL/GenBank/DDBJ whole genome shotgun (WGS) entry which is preliminary data.</text>
</comment>
<keyword evidence="7 8" id="KW-0472">Membrane</keyword>
<feature type="transmembrane region" description="Helical" evidence="8">
    <location>
        <begin position="122"/>
        <end position="146"/>
    </location>
</feature>
<evidence type="ECO:0000259" key="10">
    <source>
        <dbReference type="PROSITE" id="PS50850"/>
    </source>
</evidence>
<evidence type="ECO:0000256" key="7">
    <source>
        <dbReference type="ARBA" id="ARBA00023136"/>
    </source>
</evidence>
<feature type="domain" description="Major facilitator superfamily (MFS) profile" evidence="10">
    <location>
        <begin position="124"/>
        <end position="448"/>
    </location>
</feature>
<keyword evidence="12" id="KW-1185">Reference proteome</keyword>
<dbReference type="FunFam" id="1.20.1250.20:FF:000197">
    <property type="entry name" value="Siderophore iron transporter 1"/>
    <property type="match status" value="1"/>
</dbReference>
<reference evidence="11" key="1">
    <citation type="submission" date="2022-07" db="EMBL/GenBank/DDBJ databases">
        <title>The genome of Lyophyllum shimeji provides insight into the initial evolution of ectomycorrhizal fungal genome.</title>
        <authorList>
            <person name="Kobayashi Y."/>
            <person name="Shibata T."/>
            <person name="Hirakawa H."/>
            <person name="Shigenobu S."/>
            <person name="Nishiyama T."/>
            <person name="Yamada A."/>
            <person name="Hasebe M."/>
            <person name="Kawaguchi M."/>
        </authorList>
    </citation>
    <scope>NUCLEOTIDE SEQUENCE</scope>
    <source>
        <strain evidence="11">AT787</strain>
    </source>
</reference>
<evidence type="ECO:0000313" key="11">
    <source>
        <dbReference type="EMBL" id="GLB36915.1"/>
    </source>
</evidence>
<feature type="transmembrane region" description="Helical" evidence="8">
    <location>
        <begin position="247"/>
        <end position="271"/>
    </location>
</feature>
<dbReference type="InterPro" id="IPR020846">
    <property type="entry name" value="MFS_dom"/>
</dbReference>
<dbReference type="EMBL" id="BRPK01000003">
    <property type="protein sequence ID" value="GLB36915.1"/>
    <property type="molecule type" value="Genomic_DNA"/>
</dbReference>
<evidence type="ECO:0000256" key="8">
    <source>
        <dbReference type="SAM" id="Phobius"/>
    </source>
</evidence>
<dbReference type="AlphaFoldDB" id="A0A9P3PIP1"/>
<dbReference type="SUPFAM" id="SSF103473">
    <property type="entry name" value="MFS general substrate transporter"/>
    <property type="match status" value="1"/>
</dbReference>
<evidence type="ECO:0000256" key="4">
    <source>
        <dbReference type="ARBA" id="ARBA00022692"/>
    </source>
</evidence>
<feature type="transmembrane region" description="Helical" evidence="8">
    <location>
        <begin position="406"/>
        <end position="434"/>
    </location>
</feature>
<feature type="transmembrane region" description="Helical" evidence="8">
    <location>
        <begin position="367"/>
        <end position="386"/>
    </location>
</feature>
<dbReference type="Proteomes" id="UP001063166">
    <property type="component" value="Unassembled WGS sequence"/>
</dbReference>
<keyword evidence="3" id="KW-0813">Transport</keyword>
<dbReference type="PROSITE" id="PS50850">
    <property type="entry name" value="MFS"/>
    <property type="match status" value="1"/>
</dbReference>
<keyword evidence="9" id="KW-0732">Signal</keyword>
<sequence>MLSIFMDLYIRIMAYWFFVAVELSPSTVWCVERVDHEGLMSGCMEWTQEPHARVSQSPWAWFDMKHVDLNMSSGLEIAPGDSPEVDKKAADELASLDDDLPTHLGVRTVEATHKVYGKYSKWALFISLGLAAYIYSLDGTTTYTYLSYAASEFDDHSLISPIQVAQGIIIAVGKPVVAKIADVSSRGAAYMFVLVFYVVGYIVIASANNIQTVAGGIVLYAIGYTGLQLLTQIIIADITTLQWRGLVSSLISLPFVINAFIGSNVSAAVAAGAGWRWGYGMFAILIPVSILPLIVTLLWAENKARKLGIVLNGKSFADAPKKPVFRRMLDTANELDVAGLILLGTSVALILLPLALSGSAKSGWHNASMIAMLVIGCVLAPLFVFYDFKFAQYPVIVRRFVFNRSVILASIIGALDFVAFYITFTYLYSFILIVKPWSLLNTTYFTST</sequence>
<dbReference type="Pfam" id="PF07690">
    <property type="entry name" value="MFS_1"/>
    <property type="match status" value="1"/>
</dbReference>
<accession>A0A9P3PIP1</accession>
<dbReference type="Gene3D" id="1.20.1250.20">
    <property type="entry name" value="MFS general substrate transporter like domains"/>
    <property type="match status" value="1"/>
</dbReference>
<feature type="transmembrane region" description="Helical" evidence="8">
    <location>
        <begin position="335"/>
        <end position="355"/>
    </location>
</feature>
<comment type="subcellular location">
    <subcellularLocation>
        <location evidence="1">Membrane</location>
        <topology evidence="1">Multi-pass membrane protein</topology>
    </subcellularLocation>
</comment>
<dbReference type="InterPro" id="IPR011701">
    <property type="entry name" value="MFS"/>
</dbReference>
<organism evidence="11 12">
    <name type="scientific">Lyophyllum shimeji</name>
    <name type="common">Hon-shimeji</name>
    <name type="synonym">Tricholoma shimeji</name>
    <dbReference type="NCBI Taxonomy" id="47721"/>
    <lineage>
        <taxon>Eukaryota</taxon>
        <taxon>Fungi</taxon>
        <taxon>Dikarya</taxon>
        <taxon>Basidiomycota</taxon>
        <taxon>Agaricomycotina</taxon>
        <taxon>Agaricomycetes</taxon>
        <taxon>Agaricomycetidae</taxon>
        <taxon>Agaricales</taxon>
        <taxon>Tricholomatineae</taxon>
        <taxon>Lyophyllaceae</taxon>
        <taxon>Lyophyllum</taxon>
    </lineage>
</organism>
<dbReference type="GO" id="GO:0022857">
    <property type="term" value="F:transmembrane transporter activity"/>
    <property type="evidence" value="ECO:0007669"/>
    <property type="project" value="InterPro"/>
</dbReference>
<feature type="chain" id="PRO_5040204440" evidence="9">
    <location>
        <begin position="31"/>
        <end position="448"/>
    </location>
</feature>
<feature type="transmembrane region" description="Helical" evidence="8">
    <location>
        <begin position="277"/>
        <end position="300"/>
    </location>
</feature>
<dbReference type="InterPro" id="IPR036259">
    <property type="entry name" value="MFS_trans_sf"/>
</dbReference>
<keyword evidence="6" id="KW-0406">Ion transport</keyword>
<evidence type="ECO:0000256" key="3">
    <source>
        <dbReference type="ARBA" id="ARBA00022448"/>
    </source>
</evidence>
<dbReference type="GO" id="GO:0005886">
    <property type="term" value="C:plasma membrane"/>
    <property type="evidence" value="ECO:0007669"/>
    <property type="project" value="TreeGrafter"/>
</dbReference>
<proteinExistence type="inferred from homology"/>
<comment type="similarity">
    <text evidence="2">Belongs to the major facilitator superfamily.</text>
</comment>
<evidence type="ECO:0000256" key="2">
    <source>
        <dbReference type="ARBA" id="ARBA00008335"/>
    </source>
</evidence>
<dbReference type="GO" id="GO:0006811">
    <property type="term" value="P:monoatomic ion transport"/>
    <property type="evidence" value="ECO:0007669"/>
    <property type="project" value="UniProtKB-KW"/>
</dbReference>
<evidence type="ECO:0000256" key="6">
    <source>
        <dbReference type="ARBA" id="ARBA00023065"/>
    </source>
</evidence>